<keyword evidence="6" id="KW-1185">Reference proteome</keyword>
<feature type="binding site" evidence="3">
    <location>
        <position position="188"/>
    </location>
    <ligand>
        <name>biotin</name>
        <dbReference type="ChEBI" id="CHEBI:57586"/>
    </ligand>
</feature>
<evidence type="ECO:0000256" key="1">
    <source>
        <dbReference type="ARBA" id="ARBA00022598"/>
    </source>
</evidence>
<dbReference type="Pfam" id="PF08279">
    <property type="entry name" value="HTH_11"/>
    <property type="match status" value="1"/>
</dbReference>
<comment type="similarity">
    <text evidence="3">Belongs to the biotin--protein ligase family.</text>
</comment>
<comment type="catalytic activity">
    <reaction evidence="3">
        <text>biotin + L-lysyl-[protein] + ATP = N(6)-biotinyl-L-lysyl-[protein] + AMP + diphosphate + H(+)</text>
        <dbReference type="Rhea" id="RHEA:11756"/>
        <dbReference type="Rhea" id="RHEA-COMP:9752"/>
        <dbReference type="Rhea" id="RHEA-COMP:10505"/>
        <dbReference type="ChEBI" id="CHEBI:15378"/>
        <dbReference type="ChEBI" id="CHEBI:29969"/>
        <dbReference type="ChEBI" id="CHEBI:30616"/>
        <dbReference type="ChEBI" id="CHEBI:33019"/>
        <dbReference type="ChEBI" id="CHEBI:57586"/>
        <dbReference type="ChEBI" id="CHEBI:83144"/>
        <dbReference type="ChEBI" id="CHEBI:456215"/>
        <dbReference type="EC" id="6.3.4.15"/>
    </reaction>
</comment>
<keyword evidence="3" id="KW-0678">Repressor</keyword>
<dbReference type="PROSITE" id="PS51733">
    <property type="entry name" value="BPL_LPL_CATALYTIC"/>
    <property type="match status" value="1"/>
</dbReference>
<protein>
    <recommendedName>
        <fullName evidence="3">Bifunctional ligase/repressor BirA</fullName>
    </recommendedName>
    <alternativeName>
        <fullName evidence="3">Biotin--[acetyl-CoA-carboxylase] ligase</fullName>
        <ecNumber evidence="3">6.3.4.15</ecNumber>
    </alternativeName>
    <alternativeName>
        <fullName evidence="3">Biotin--protein ligase</fullName>
    </alternativeName>
    <alternativeName>
        <fullName evidence="3">Biotin-[acetyl-CoA carboxylase] synthetase</fullName>
    </alternativeName>
</protein>
<dbReference type="Pfam" id="PF03099">
    <property type="entry name" value="BPL_LplA_LipB"/>
    <property type="match status" value="1"/>
</dbReference>
<dbReference type="InterPro" id="IPR003142">
    <property type="entry name" value="BPL_C"/>
</dbReference>
<accession>A0ABN0WWQ6</accession>
<keyword evidence="1 3" id="KW-0436">Ligase</keyword>
<feature type="binding site" evidence="3">
    <location>
        <begin position="121"/>
        <end position="123"/>
    </location>
    <ligand>
        <name>biotin</name>
        <dbReference type="ChEBI" id="CHEBI:57586"/>
    </ligand>
</feature>
<dbReference type="PANTHER" id="PTHR12835:SF5">
    <property type="entry name" value="BIOTIN--PROTEIN LIGASE"/>
    <property type="match status" value="1"/>
</dbReference>
<proteinExistence type="inferred from homology"/>
<dbReference type="CDD" id="cd16442">
    <property type="entry name" value="BPL"/>
    <property type="match status" value="1"/>
</dbReference>
<dbReference type="NCBIfam" id="TIGR00121">
    <property type="entry name" value="birA_ligase"/>
    <property type="match status" value="1"/>
</dbReference>
<comment type="caution">
    <text evidence="3">Lacks conserved residue(s) required for the propagation of feature annotation.</text>
</comment>
<dbReference type="InterPro" id="IPR045864">
    <property type="entry name" value="aa-tRNA-synth_II/BPL/LPL"/>
</dbReference>
<evidence type="ECO:0000256" key="2">
    <source>
        <dbReference type="ARBA" id="ARBA00023267"/>
    </source>
</evidence>
<evidence type="ECO:0000259" key="4">
    <source>
        <dbReference type="PROSITE" id="PS51733"/>
    </source>
</evidence>
<dbReference type="SUPFAM" id="SSF46785">
    <property type="entry name" value="Winged helix' DNA-binding domain"/>
    <property type="match status" value="1"/>
</dbReference>
<gene>
    <name evidence="3" type="primary">birA</name>
    <name evidence="5" type="ORF">GCM10008967_42690</name>
</gene>
<keyword evidence="3" id="KW-0804">Transcription</keyword>
<dbReference type="HAMAP" id="MF_00978">
    <property type="entry name" value="Bifunct_BirA"/>
    <property type="match status" value="1"/>
</dbReference>
<keyword evidence="3" id="KW-0547">Nucleotide-binding</keyword>
<keyword evidence="3" id="KW-0805">Transcription regulation</keyword>
<dbReference type="Gene3D" id="1.10.10.10">
    <property type="entry name" value="Winged helix-like DNA-binding domain superfamily/Winged helix DNA-binding domain"/>
    <property type="match status" value="1"/>
</dbReference>
<feature type="binding site" evidence="3">
    <location>
        <position position="117"/>
    </location>
    <ligand>
        <name>biotin</name>
        <dbReference type="ChEBI" id="CHEBI:57586"/>
    </ligand>
</feature>
<dbReference type="InterPro" id="IPR036390">
    <property type="entry name" value="WH_DNA-bd_sf"/>
</dbReference>
<dbReference type="EC" id="6.3.4.15" evidence="3"/>
<dbReference type="Gene3D" id="3.30.930.10">
    <property type="entry name" value="Bira Bifunctional Protein, Domain 2"/>
    <property type="match status" value="1"/>
</dbReference>
<feature type="domain" description="BPL/LPL catalytic" evidence="4">
    <location>
        <begin position="70"/>
        <end position="261"/>
    </location>
</feature>
<dbReference type="InterPro" id="IPR030855">
    <property type="entry name" value="Bifunct_BirA"/>
</dbReference>
<dbReference type="RefSeq" id="WP_343803999.1">
    <property type="nucleotide sequence ID" value="NZ_BAAADJ010000064.1"/>
</dbReference>
<comment type="function">
    <text evidence="3">Acts both as a biotin--[acetyl-CoA-carboxylase] ligase and a repressor.</text>
</comment>
<dbReference type="EMBL" id="BAAADJ010000064">
    <property type="protein sequence ID" value="GAA0347822.1"/>
    <property type="molecule type" value="Genomic_DNA"/>
</dbReference>
<dbReference type="InterPro" id="IPR004408">
    <property type="entry name" value="Biotin_CoA_COase_ligase"/>
</dbReference>
<name>A0ABN0WWQ6_9BACI</name>
<dbReference type="PANTHER" id="PTHR12835">
    <property type="entry name" value="BIOTIN PROTEIN LIGASE"/>
    <property type="match status" value="1"/>
</dbReference>
<dbReference type="Proteomes" id="UP001500782">
    <property type="component" value="Unassembled WGS sequence"/>
</dbReference>
<dbReference type="Gene3D" id="2.30.30.100">
    <property type="match status" value="1"/>
</dbReference>
<dbReference type="InterPro" id="IPR036388">
    <property type="entry name" value="WH-like_DNA-bd_sf"/>
</dbReference>
<evidence type="ECO:0000313" key="6">
    <source>
        <dbReference type="Proteomes" id="UP001500782"/>
    </source>
</evidence>
<keyword evidence="2 3" id="KW-0092">Biotin</keyword>
<evidence type="ECO:0000313" key="5">
    <source>
        <dbReference type="EMBL" id="GAA0347822.1"/>
    </source>
</evidence>
<dbReference type="InterPro" id="IPR004143">
    <property type="entry name" value="BPL_LPL_catalytic"/>
</dbReference>
<feature type="DNA-binding region" description="H-T-H motif" evidence="3">
    <location>
        <begin position="22"/>
        <end position="41"/>
    </location>
</feature>
<keyword evidence="3" id="KW-0067">ATP-binding</keyword>
<dbReference type="SUPFAM" id="SSF55681">
    <property type="entry name" value="Class II aaRS and biotin synthetases"/>
    <property type="match status" value="1"/>
</dbReference>
<organism evidence="5 6">
    <name type="scientific">Bacillus carboniphilus</name>
    <dbReference type="NCBI Taxonomy" id="86663"/>
    <lineage>
        <taxon>Bacteria</taxon>
        <taxon>Bacillati</taxon>
        <taxon>Bacillota</taxon>
        <taxon>Bacilli</taxon>
        <taxon>Bacillales</taxon>
        <taxon>Bacillaceae</taxon>
        <taxon>Bacillus</taxon>
    </lineage>
</organism>
<evidence type="ECO:0000256" key="3">
    <source>
        <dbReference type="HAMAP-Rule" id="MF_00978"/>
    </source>
</evidence>
<dbReference type="Pfam" id="PF02237">
    <property type="entry name" value="BPL_C"/>
    <property type="match status" value="1"/>
</dbReference>
<comment type="caution">
    <text evidence="5">The sequence shown here is derived from an EMBL/GenBank/DDBJ whole genome shotgun (WGS) entry which is preliminary data.</text>
</comment>
<reference evidence="5 6" key="1">
    <citation type="journal article" date="2019" name="Int. J. Syst. Evol. Microbiol.">
        <title>The Global Catalogue of Microorganisms (GCM) 10K type strain sequencing project: providing services to taxonomists for standard genome sequencing and annotation.</title>
        <authorList>
            <consortium name="The Broad Institute Genomics Platform"/>
            <consortium name="The Broad Institute Genome Sequencing Center for Infectious Disease"/>
            <person name="Wu L."/>
            <person name="Ma J."/>
        </authorList>
    </citation>
    <scope>NUCLEOTIDE SEQUENCE [LARGE SCALE GENOMIC DNA]</scope>
    <source>
        <strain evidence="5 6">JCM 9731</strain>
    </source>
</reference>
<keyword evidence="3" id="KW-0238">DNA-binding</keyword>
<sequence length="323" mass="36499">MYSNKQTLLSLFQEKQGTFLSGQAIADNLGCSRTAIWKYIDSLKKDGYEIEAVRNKGYRLVDQPNLVKEYEIQRDLHTKTLGKKVYYHDTVTSTQKIAHELAGQGAQEGTLVIADQQESGRGRMDRQWYSPKGTGVWMSLILRPKLLPTQTPQFTLLTAVAVAQSIEEVTGITPDIKWPNDLLIRGKKCTGILTELQAEADQVRYMIIGIGINVNQDASDFPEELQEIATSLKMVKKQEIPRAKLVQEILRRLEKLYDLYIQLGFEPIKLLWESYSTTIGKTINARTMNRNIVGKAIGLSHDGVLLLEDEEGVQHRIYSADIS</sequence>
<dbReference type="InterPro" id="IPR013196">
    <property type="entry name" value="HTH_11"/>
</dbReference>